<keyword evidence="1" id="KW-0732">Signal</keyword>
<dbReference type="EMBL" id="RQJO01000009">
    <property type="protein sequence ID" value="RRB02188.1"/>
    <property type="molecule type" value="Genomic_DNA"/>
</dbReference>
<keyword evidence="3" id="KW-1185">Reference proteome</keyword>
<organism evidence="2 3">
    <name type="scientific">Larkinella rosea</name>
    <dbReference type="NCBI Taxonomy" id="2025312"/>
    <lineage>
        <taxon>Bacteria</taxon>
        <taxon>Pseudomonadati</taxon>
        <taxon>Bacteroidota</taxon>
        <taxon>Cytophagia</taxon>
        <taxon>Cytophagales</taxon>
        <taxon>Spirosomataceae</taxon>
        <taxon>Larkinella</taxon>
    </lineage>
</organism>
<dbReference type="Proteomes" id="UP000271925">
    <property type="component" value="Unassembled WGS sequence"/>
</dbReference>
<evidence type="ECO:0000313" key="2">
    <source>
        <dbReference type="EMBL" id="RRB02188.1"/>
    </source>
</evidence>
<feature type="chain" id="PRO_5017979345" description="Capsule assembly Wzi family protein" evidence="1">
    <location>
        <begin position="21"/>
        <end position="510"/>
    </location>
</feature>
<protein>
    <recommendedName>
        <fullName evidence="4">Capsule assembly Wzi family protein</fullName>
    </recommendedName>
</protein>
<reference evidence="2 3" key="1">
    <citation type="submission" date="2018-11" db="EMBL/GenBank/DDBJ databases">
        <authorList>
            <person name="Zhou Z."/>
            <person name="Wang G."/>
        </authorList>
    </citation>
    <scope>NUCLEOTIDE SEQUENCE [LARGE SCALE GENOMIC DNA]</scope>
    <source>
        <strain evidence="2 3">KCTC52004</strain>
    </source>
</reference>
<dbReference type="InterPro" id="IPR026950">
    <property type="entry name" value="Caps_assemb_Wzi"/>
</dbReference>
<feature type="signal peptide" evidence="1">
    <location>
        <begin position="1"/>
        <end position="20"/>
    </location>
</feature>
<dbReference type="Pfam" id="PF14052">
    <property type="entry name" value="Caps_assemb_Wzi"/>
    <property type="match status" value="1"/>
</dbReference>
<evidence type="ECO:0008006" key="4">
    <source>
        <dbReference type="Google" id="ProtNLM"/>
    </source>
</evidence>
<comment type="caution">
    <text evidence="2">The sequence shown here is derived from an EMBL/GenBank/DDBJ whole genome shotgun (WGS) entry which is preliminary data.</text>
</comment>
<dbReference type="AlphaFoldDB" id="A0A3P1BMD4"/>
<dbReference type="InterPro" id="IPR038636">
    <property type="entry name" value="Wzi_sf"/>
</dbReference>
<sequence length="510" mass="57270">MKNNYRLLIACILYSSVSLAQNLYPHQASAYAEIGVMGSTTHRTPFWLRANQYGIIPLSAPVGTFRLGVQGSLLLTDTNSVRSFIRPNREWTLSYAAEGVGNAGNVNQILVPEAYVKLTHKGLEIVAGRRREVMGLVDSTLSSGSYGYSGNALPLPKIQIGTRGFIPFSRRSWLAVSAFFAHGWFGNTWYVKRSYLHQKNVTWRIGKPSSRVRFYAGINHNVQWAGHTDYLPDNSISINGQMPNRFSDLPNVVFAIRTNGLNNDRITRFDWENMYGNHVGSIDAATEVLLPWLNVLLYHQHSYEDASSFLFQNFPDGLYGIRLRTIGTSNAFFRLNGLNVEFLSTVFQSGDPDQKNLQFGWGGDNNFNHAQYQEGWIYRNRVIGSPFLTRLIDAKPENRIGYVINNNRVKMAHFGLQATLANQIDVIAKVSYSENKGTYNFPFPKTLPQWSSIIQFGLPVSWLGGSWLTAAVAVDSGQLYDNATGGFISLRKTIWQTRNAAMLKKPVGRL</sequence>
<dbReference type="Gene3D" id="2.40.160.130">
    <property type="entry name" value="Capsule assembly protein Wzi"/>
    <property type="match status" value="1"/>
</dbReference>
<accession>A0A3P1BMD4</accession>
<name>A0A3P1BMD4_9BACT</name>
<evidence type="ECO:0000313" key="3">
    <source>
        <dbReference type="Proteomes" id="UP000271925"/>
    </source>
</evidence>
<evidence type="ECO:0000256" key="1">
    <source>
        <dbReference type="SAM" id="SignalP"/>
    </source>
</evidence>
<proteinExistence type="predicted"/>
<gene>
    <name evidence="2" type="ORF">EHT25_17040</name>
</gene>
<dbReference type="OrthoDB" id="596512at2"/>